<dbReference type="SUPFAM" id="SSF55282">
    <property type="entry name" value="RL5-like"/>
    <property type="match status" value="1"/>
</dbReference>
<dbReference type="Pfam" id="PF01877">
    <property type="entry name" value="RNA_binding"/>
    <property type="match status" value="1"/>
</dbReference>
<dbReference type="PANTHER" id="PTHR38816:SF1">
    <property type="entry name" value="EXOSOME SUBUNIT"/>
    <property type="match status" value="1"/>
</dbReference>
<sequence length="145" mass="16651">MKIENVTVSAIVYSTEDPEKVAQALSTLFPFEFEILASNATGHYGNPMKFLEVELKRKREIREFWNHLMERLGDQREVLLEFVEDIVDEDGVMHIRVDKQAAYLGDVELSFGGDSIVVRAKLVTFPAKREKILEFARKILAEGYD</sequence>
<dbReference type="PANTHER" id="PTHR38816">
    <property type="entry name" value="EXOSOME SUBUNIT, DUF54 FAMILY-RELATED"/>
    <property type="match status" value="1"/>
</dbReference>
<dbReference type="KEGG" id="gah:GAH_00600"/>
<protein>
    <submittedName>
        <fullName evidence="1">Putative exosome subunit</fullName>
    </submittedName>
</protein>
<organism evidence="1 2">
    <name type="scientific">Geoglobus ahangari</name>
    <dbReference type="NCBI Taxonomy" id="113653"/>
    <lineage>
        <taxon>Archaea</taxon>
        <taxon>Methanobacteriati</taxon>
        <taxon>Methanobacteriota</taxon>
        <taxon>Archaeoglobi</taxon>
        <taxon>Archaeoglobales</taxon>
        <taxon>Archaeoglobaceae</taxon>
        <taxon>Geoglobus</taxon>
    </lineage>
</organism>
<dbReference type="EMBL" id="CP011267">
    <property type="protein sequence ID" value="AKG92059.1"/>
    <property type="molecule type" value="Genomic_DNA"/>
</dbReference>
<dbReference type="InterPro" id="IPR002739">
    <property type="entry name" value="PAB1135-like"/>
</dbReference>
<dbReference type="InterPro" id="IPR022803">
    <property type="entry name" value="Ribosomal_uL5_dom_sf"/>
</dbReference>
<gene>
    <name evidence="1" type="ORF">GAH_00600</name>
</gene>
<name>A0A0F7IFZ4_9EURY</name>
<dbReference type="AlphaFoldDB" id="A0A0F7IFZ4"/>
<dbReference type="OrthoDB" id="10874at2157"/>
<reference evidence="1 2" key="1">
    <citation type="submission" date="2015-04" db="EMBL/GenBank/DDBJ databases">
        <title>The complete genome sequence of the hyperthermophilic, obligate iron-reducing archaeon Geoglobus ahangari strain 234T.</title>
        <authorList>
            <person name="Manzella M.P."/>
            <person name="Holmes D.E."/>
            <person name="Rocheleau J.M."/>
            <person name="Chung A."/>
            <person name="Reguera G."/>
            <person name="Kashefi K."/>
        </authorList>
    </citation>
    <scope>NUCLEOTIDE SEQUENCE [LARGE SCALE GENOMIC DNA]</scope>
    <source>
        <strain evidence="1 2">234</strain>
    </source>
</reference>
<keyword evidence="2" id="KW-1185">Reference proteome</keyword>
<dbReference type="STRING" id="113653.GAH_00600"/>
<evidence type="ECO:0000313" key="2">
    <source>
        <dbReference type="Proteomes" id="UP000034723"/>
    </source>
</evidence>
<dbReference type="HOGENOM" id="CLU_131306_0_0_2"/>
<dbReference type="FunCoup" id="A0A0F7IFZ4">
    <property type="interactions" value="3"/>
</dbReference>
<accession>A0A0F7IFZ4</accession>
<dbReference type="PATRIC" id="fig|113653.22.peg.600"/>
<dbReference type="GeneID" id="24803180"/>
<dbReference type="Proteomes" id="UP000034723">
    <property type="component" value="Chromosome"/>
</dbReference>
<evidence type="ECO:0000313" key="1">
    <source>
        <dbReference type="EMBL" id="AKG92059.1"/>
    </source>
</evidence>
<dbReference type="RefSeq" id="WP_048094619.1">
    <property type="nucleotide sequence ID" value="NZ_CP011267.1"/>
</dbReference>
<dbReference type="Gene3D" id="3.30.1440.10">
    <property type="match status" value="1"/>
</dbReference>
<proteinExistence type="predicted"/>
<dbReference type="InParanoid" id="A0A0F7IFZ4"/>